<feature type="domain" description="Alpha-macroglobulin receptor-binding" evidence="9">
    <location>
        <begin position="1234"/>
        <end position="1322"/>
    </location>
</feature>
<dbReference type="InterPro" id="IPR036595">
    <property type="entry name" value="A-macroglobulin_rcpt-bd_sf"/>
</dbReference>
<dbReference type="Proteomes" id="UP000618051">
    <property type="component" value="Unassembled WGS sequence"/>
</dbReference>
<comment type="similarity">
    <text evidence="1">Belongs to the protease inhibitor I39 (alpha-2-macroglobulin) family.</text>
</comment>
<evidence type="ECO:0000256" key="7">
    <source>
        <dbReference type="SAM" id="SignalP"/>
    </source>
</evidence>
<organism evidence="10">
    <name type="scientific">Lamprotornis superbus</name>
    <dbReference type="NCBI Taxonomy" id="245042"/>
    <lineage>
        <taxon>Eukaryota</taxon>
        <taxon>Metazoa</taxon>
        <taxon>Chordata</taxon>
        <taxon>Craniata</taxon>
        <taxon>Vertebrata</taxon>
        <taxon>Euteleostomi</taxon>
        <taxon>Archelosauria</taxon>
        <taxon>Archosauria</taxon>
        <taxon>Dinosauria</taxon>
        <taxon>Saurischia</taxon>
        <taxon>Theropoda</taxon>
        <taxon>Coelurosauria</taxon>
        <taxon>Aves</taxon>
        <taxon>Neognathae</taxon>
        <taxon>Neoaves</taxon>
        <taxon>Telluraves</taxon>
        <taxon>Australaves</taxon>
        <taxon>Passeriformes</taxon>
        <taxon>Sturnidae</taxon>
        <taxon>Lamprotornis</taxon>
    </lineage>
</organism>
<feature type="domain" description="Alpha-2-macroglobulin bait region" evidence="8">
    <location>
        <begin position="1928"/>
        <end position="2103"/>
    </location>
</feature>
<feature type="region of interest" description="Disordered" evidence="6">
    <location>
        <begin position="2516"/>
        <end position="2536"/>
    </location>
</feature>
<name>A0A835NJI6_9PASS</name>
<evidence type="ECO:0000259" key="8">
    <source>
        <dbReference type="SMART" id="SM01359"/>
    </source>
</evidence>
<dbReference type="Gene3D" id="2.20.130.20">
    <property type="match status" value="1"/>
</dbReference>
<dbReference type="Gene3D" id="2.60.40.690">
    <property type="entry name" value="Alpha-macroglobulin, receptor-binding domain"/>
    <property type="match status" value="2"/>
</dbReference>
<dbReference type="InterPro" id="IPR041555">
    <property type="entry name" value="MG3"/>
</dbReference>
<keyword evidence="5" id="KW-0325">Glycoprotein</keyword>
<dbReference type="FunFam" id="2.60.40.1930:FF:000001">
    <property type="entry name" value="CD109 isoform 3"/>
    <property type="match status" value="1"/>
</dbReference>
<evidence type="ECO:0000256" key="3">
    <source>
        <dbReference type="ARBA" id="ARBA00022729"/>
    </source>
</evidence>
<dbReference type="InterPro" id="IPR011625">
    <property type="entry name" value="A2M_N_BRD"/>
</dbReference>
<dbReference type="SUPFAM" id="SSF49410">
    <property type="entry name" value="Alpha-macroglobulin receptor domain"/>
    <property type="match status" value="2"/>
</dbReference>
<evidence type="ECO:0000256" key="2">
    <source>
        <dbReference type="ARBA" id="ARBA00022690"/>
    </source>
</evidence>
<protein>
    <recommendedName>
        <fullName evidence="13">OVOS protein</fullName>
    </recommendedName>
</protein>
<keyword evidence="3 7" id="KW-0732">Signal</keyword>
<evidence type="ECO:0000313" key="11">
    <source>
        <dbReference type="EMBL" id="KAI1242115.1"/>
    </source>
</evidence>
<feature type="domain" description="Alpha-2-macroglobulin bait region" evidence="8">
    <location>
        <begin position="430"/>
        <end position="639"/>
    </location>
</feature>
<evidence type="ECO:0000256" key="5">
    <source>
        <dbReference type="ARBA" id="ARBA00023180"/>
    </source>
</evidence>
<dbReference type="PANTHER" id="PTHR11412:SF170">
    <property type="entry name" value="OVOSTATIN"/>
    <property type="match status" value="1"/>
</dbReference>
<dbReference type="Pfam" id="PF17789">
    <property type="entry name" value="MG4"/>
    <property type="match status" value="2"/>
</dbReference>
<reference evidence="11 12" key="2">
    <citation type="journal article" date="2021" name="J. Hered.">
        <title>Feather Gene Expression Elucidates the Developmental Basis of Plumage Iridescence in African Starlings.</title>
        <authorList>
            <person name="Rubenstein D.R."/>
            <person name="Corvelo A."/>
            <person name="MacManes M.D."/>
            <person name="Maia R."/>
            <person name="Narzisi G."/>
            <person name="Rousaki A."/>
            <person name="Vandenabeele P."/>
            <person name="Shawkey M.D."/>
            <person name="Solomon J."/>
        </authorList>
    </citation>
    <scope>NUCLEOTIDE SEQUENCE [LARGE SCALE GENOMIC DNA]</scope>
    <source>
        <strain evidence="11">SS15</strain>
    </source>
</reference>
<dbReference type="InterPro" id="IPR008930">
    <property type="entry name" value="Terpenoid_cyclase/PrenylTrfase"/>
</dbReference>
<dbReference type="SMART" id="SM01359">
    <property type="entry name" value="A2M_N_2"/>
    <property type="match status" value="2"/>
</dbReference>
<keyword evidence="2" id="KW-0646">Protease inhibitor</keyword>
<dbReference type="Pfam" id="PF01835">
    <property type="entry name" value="MG2"/>
    <property type="match status" value="1"/>
</dbReference>
<dbReference type="InterPro" id="IPR050473">
    <property type="entry name" value="A2M/Complement_sys"/>
</dbReference>
<feature type="chain" id="PRO_5032616161" description="OVOS protein" evidence="7">
    <location>
        <begin position="21"/>
        <end position="2829"/>
    </location>
</feature>
<evidence type="ECO:0008006" key="13">
    <source>
        <dbReference type="Google" id="ProtNLM"/>
    </source>
</evidence>
<dbReference type="SMART" id="SM01361">
    <property type="entry name" value="A2M_recep"/>
    <property type="match status" value="2"/>
</dbReference>
<dbReference type="EMBL" id="JADDUC020000002">
    <property type="protein sequence ID" value="KAI1242115.1"/>
    <property type="molecule type" value="Genomic_DNA"/>
</dbReference>
<comment type="caution">
    <text evidence="10">The sequence shown here is derived from an EMBL/GenBank/DDBJ whole genome shotgun (WGS) entry which is preliminary data.</text>
</comment>
<dbReference type="Gene3D" id="2.60.40.10">
    <property type="entry name" value="Immunoglobulins"/>
    <property type="match status" value="4"/>
</dbReference>
<dbReference type="SUPFAM" id="SSF81296">
    <property type="entry name" value="E set domains"/>
    <property type="match status" value="1"/>
</dbReference>
<reference evidence="10" key="1">
    <citation type="submission" date="2020-10" db="EMBL/GenBank/DDBJ databases">
        <title>Feather gene expression reveals the developmental basis of iridescence in African starlings.</title>
        <authorList>
            <person name="Rubenstein D.R."/>
        </authorList>
    </citation>
    <scope>NUCLEOTIDE SEQUENCE</scope>
    <source>
        <strain evidence="10">SS15</strain>
        <tissue evidence="10">Liver</tissue>
    </source>
</reference>
<evidence type="ECO:0000313" key="10">
    <source>
        <dbReference type="EMBL" id="KAG0116258.1"/>
    </source>
</evidence>
<reference evidence="11" key="3">
    <citation type="submission" date="2022-01" db="EMBL/GenBank/DDBJ databases">
        <authorList>
            <person name="Rubenstein D.R."/>
        </authorList>
    </citation>
    <scope>NUCLEOTIDE SEQUENCE</scope>
    <source>
        <strain evidence="11">SS15</strain>
        <tissue evidence="11">Liver</tissue>
    </source>
</reference>
<evidence type="ECO:0000256" key="4">
    <source>
        <dbReference type="ARBA" id="ARBA00022900"/>
    </source>
</evidence>
<dbReference type="InterPro" id="IPR011626">
    <property type="entry name" value="Alpha-macroglobulin_TED"/>
</dbReference>
<dbReference type="InterPro" id="IPR002890">
    <property type="entry name" value="MG2"/>
</dbReference>
<feature type="compositionally biased region" description="Basic and acidic residues" evidence="6">
    <location>
        <begin position="2516"/>
        <end position="2530"/>
    </location>
</feature>
<evidence type="ECO:0000313" key="12">
    <source>
        <dbReference type="Proteomes" id="UP000618051"/>
    </source>
</evidence>
<evidence type="ECO:0000256" key="1">
    <source>
        <dbReference type="ARBA" id="ARBA00010952"/>
    </source>
</evidence>
<dbReference type="Pfam" id="PF07677">
    <property type="entry name" value="A2M_recep"/>
    <property type="match status" value="2"/>
</dbReference>
<evidence type="ECO:0000259" key="9">
    <source>
        <dbReference type="SMART" id="SM01361"/>
    </source>
</evidence>
<feature type="domain" description="Alpha-macroglobulin receptor-binding" evidence="9">
    <location>
        <begin position="2729"/>
        <end position="2817"/>
    </location>
</feature>
<dbReference type="Pfam" id="PF17791">
    <property type="entry name" value="MG3"/>
    <property type="match status" value="2"/>
</dbReference>
<keyword evidence="4" id="KW-0722">Serine protease inhibitor</keyword>
<dbReference type="Gene3D" id="2.60.40.1930">
    <property type="match status" value="4"/>
</dbReference>
<dbReference type="InterPro" id="IPR013783">
    <property type="entry name" value="Ig-like_fold"/>
</dbReference>
<dbReference type="GO" id="GO:0005615">
    <property type="term" value="C:extracellular space"/>
    <property type="evidence" value="ECO:0007669"/>
    <property type="project" value="InterPro"/>
</dbReference>
<dbReference type="SUPFAM" id="SSF48239">
    <property type="entry name" value="Terpenoid cyclases/Protein prenyltransferases"/>
    <property type="match status" value="2"/>
</dbReference>
<dbReference type="Pfam" id="PF07703">
    <property type="entry name" value="A2M_BRD"/>
    <property type="match status" value="3"/>
</dbReference>
<dbReference type="InterPro" id="IPR009048">
    <property type="entry name" value="A-macroglobulin_rcpt-bd"/>
</dbReference>
<dbReference type="OrthoDB" id="9998011at2759"/>
<keyword evidence="12" id="KW-1185">Reference proteome</keyword>
<dbReference type="PANTHER" id="PTHR11412">
    <property type="entry name" value="MACROGLOBULIN / COMPLEMENT"/>
    <property type="match status" value="1"/>
</dbReference>
<dbReference type="Pfam" id="PF07678">
    <property type="entry name" value="TED_complement"/>
    <property type="match status" value="2"/>
</dbReference>
<sequence length="2829" mass="318567">MWSRILLCILSLNWFPIVSSETQYVLLVPSVVRSDAPQMACVQLHNLSQPLSLSVVLEYGTVQNTLFEEPMTQNDFFKCSEFKVPPATSDPVAFISFSAKGATVNLAERRSVAIQNVNGGVFIQTDKPLYKPGQTVSQNHHSEQNKIFQWLEVTSKHGIVQLSFPLIPEPILGSYQITVETKSGEKEYQFFRVEEYVLPKFDVITTGPKTISFFDEEVRVNVCASYTYGQPVQGNAQINVCQQRFYSPLCEQNRKKTCEAVTGLLGKDGCLNTVISIKKFQLYRSYAMMYASLNIESIVTENGTGIQMKAYDYVSVNQENDQVLFRNMDSYYKRGIPYHGEITVTSVNGEPVANSTVLLELNGDYLANYTTDKNGTAAFSIDTSNFFDPSLKLTVKQAPHECADFFWGVDNEPQASFLIRRFYSRTNSFLKIEPVTEELSCGQQRTINVHYVLNREGYSNTTHANFYYIVSPNVAAKAEIFGYGSWLNLMAFKASQNNAQNAFMVEGKRFFYAQVMTQGKITLSGQKQVSISGGKFQTILLLVLQSIVSFATSRGTFSITLTATEKLGPSARLLLYTVHPHGEIVADSSRIHSDICFRNKVQLKFSEKQGLPGSKVGLHLEAAANSSCALRAIQGVLLGSGQELSAESVYYQLGGSDLYGYYYNGLNVEDDRPQECTPSKTIFSDGLYFEPVNVSRDGDVYRIFRDMGLKVFTNSVLRKPVLCNEERSDKEIYPSKYYDANLKASGKRRFIFLYLQSQFTWSLKLLPISAVLAQSSDYEAEVLLSGGNTATVCANERKTYIWAVSPQKLGEVKFVITAEAKLNTRGTGNSSSPEGTIYKDTLFQTLLVEAKRFLNKCLSACQETSCKDQPELIFLSLVSLVLRLNAKWNFSCAAPSAIMYTHTNLMLTAFVYKSLEQAKRYIYIDDNVQSQTLIWLASKQKSDGCFETAGSHFNNALKGGEEAEYSLTAYVVASLLEAGHCAAHPVIRSGMNCLETAFNSGVHNLYNQALLAYVYGLAGREERRQYFLEQLDGAAVRAGGSVHWQRENKPPAERFSDFHSRAPSAEIEMTSYVLLALLNRTKLTPEDLSYISRIVYWLIKQQNPYGGFSSSQDTVVALQALAQYGYLTFSKKSLNTVEVHFMETPSKIFQVNDKNRFLLQQASLPTIPGRYSVEVNGTGCVYVQTILRYNIHLPKKAAGFSLSVRTANVSCTGNFPPKFDLVLSASYTGNRNISNMAIIDVKMLSGFVPEESSLKKLRFENSVVDRVDIKNNHILFYLQKVSQKEISFSFGVEQSLPVSDIKPVPVHIYDYYETDEYALSERGNESESISQAAVEREEDKRLFFFFWEHNEKHCSAVRYIAAEYIFHWKQSRNSLYAFVTKTDSKDRLNTSAHSFSFSDLSLYTYVEKGFENRVQKNKGTSFSLIKNSISFHTASLFFHFVDFQNAYKAREKRVIKALTSKEGAREELKNKLLSSGALVRKMWLKFLLAIILWHVTAAKEPEPQYVLMVPAVLQNDSPGQVCLQLLNLNETVSVRVILEYSSVNTTIFKKTITASSGLQCFEFKIPPVQSAPLAFISFSAKGTTVSLEERQSVLIWNTDSIVFVQTDKPIYKPGQTVRFRVVALDFNFKPVQEKYPLIAIQDPRGNRIFQWQNVKSEMNIIQLEFPLTEEPILGNYKIIVAKKSGDKTNHSFLVEEYVLPKFDVTVTAPESLTVLDSEFTVKVCGLYTYGQPVEGKVKLSVCRDFDSYGRCKKSPVCQSFTKNLETDGCLSQVLSSNIFELHRTGYMRNLDVTATVTEKGTGLQFTAAQVISITRVMSTIQFENMDHHYRRGIPYFGQIKLVDKDNSPISNEVIQLFVNNKNTDNFTTDHNGVAEFSIDTSEMFDPEISLKAVYKTSDHCHYEGWIEPYYPEASHSVQRFYSWTSSFVRIEPLWKDLKCGQKRMITVHYVLNTEGYKRINTMDFYYVGMAKGKIVLTGEIKINIQAGQNGTFTIPLVVSEKMAPALRLLVYTLHPDKELVADSVQLPVEKCFKHKKIRPLSSSPLTHPVRAAPAAWVSHASICVHLEFSEKQMHPGSNVSLVIEAAANSFCAVRAVDQSVLILKPETELSMEMVYSLHPLQDFQGYVFHGFNLEEDSQEPCVSSDHIFHKGLYYTPVMSGLGPDVYQFLRDMGIKFFTNSKVRQPVVCTGETVRRQPYVMNAGHMASAHHVKSSGNTEDRKEILPLSLKEEVFFCHYLLPAEDGREEGERTLILETVREFFPEAWIWDIINVSLLNSLDYQAKLISPEDDGCVCAKQRKTYVWNIFPKEIGNVMFSITAETKDDEACGDKAPRNISIDYRDTQIRTLLVEPEGIRREKTQNSLICTEDDVVIQDIALELPTNVLEGSARASFSVVAGRLIYVDDRVQSQTLIWLSSKQQLDGCFRSVGTLFNNALKGGVDDELSLSAYITIAMLEAGHSSLYPVIRNAFFCLETASEKSISEVYTQALMAYAFCLAGKAAKCEFFLEELQKSAKEIDGSQHWEQEERSPSDKSPSFLDHAPSAEVEITSYALLALLCKPNRNKEDLTKASGIVQWIIRQQNPYGGFSSTQDTVIALQALAAYGEATYNSASQNRVKITSKKPFEKVFIVNNENRLLLQQTPLPEVPGKYSLTMNGSGCVFMQVNVCFLLHCVSHFAYKITALRYNIHLPEGSFGFLLSVQTSNASCPQDRPAKFDIILISSYTGKRSSSNMLIIDVKMLSGFVPVKSSLDKLIDSHTVMQVENKKNHVLLYLQNISQKKRKEITFSVEQDFVVTHPKPAPVQIYDYYETEEYAVAQYSSPCKEVVAEMD</sequence>
<dbReference type="InterPro" id="IPR040839">
    <property type="entry name" value="MG4"/>
</dbReference>
<gene>
    <name evidence="11" type="ORF">IHE44_0005632</name>
    <name evidence="10" type="ORF">IHE44_004270</name>
</gene>
<dbReference type="Gene3D" id="1.50.10.20">
    <property type="match status" value="2"/>
</dbReference>
<dbReference type="InterPro" id="IPR014756">
    <property type="entry name" value="Ig_E-set"/>
</dbReference>
<accession>A0A835NJI6</accession>
<proteinExistence type="inferred from homology"/>
<feature type="signal peptide" evidence="7">
    <location>
        <begin position="1"/>
        <end position="20"/>
    </location>
</feature>
<dbReference type="Gene3D" id="2.60.40.1940">
    <property type="match status" value="2"/>
</dbReference>
<evidence type="ECO:0000256" key="6">
    <source>
        <dbReference type="SAM" id="MobiDB-lite"/>
    </source>
</evidence>
<dbReference type="EMBL" id="JADDUC010000180">
    <property type="protein sequence ID" value="KAG0116258.1"/>
    <property type="molecule type" value="Genomic_DNA"/>
</dbReference>
<dbReference type="GO" id="GO:0004867">
    <property type="term" value="F:serine-type endopeptidase inhibitor activity"/>
    <property type="evidence" value="ECO:0007669"/>
    <property type="project" value="UniProtKB-KW"/>
</dbReference>